<keyword evidence="2" id="KW-1185">Reference proteome</keyword>
<evidence type="ECO:0000313" key="2">
    <source>
        <dbReference type="Proteomes" id="UP000276133"/>
    </source>
</evidence>
<reference evidence="1 2" key="1">
    <citation type="journal article" date="2018" name="Sci. Rep.">
        <title>Genomic signatures of local adaptation to the degree of environmental predictability in rotifers.</title>
        <authorList>
            <person name="Franch-Gras L."/>
            <person name="Hahn C."/>
            <person name="Garcia-Roger E.M."/>
            <person name="Carmona M.J."/>
            <person name="Serra M."/>
            <person name="Gomez A."/>
        </authorList>
    </citation>
    <scope>NUCLEOTIDE SEQUENCE [LARGE SCALE GENOMIC DNA]</scope>
    <source>
        <strain evidence="1">HYR1</strain>
    </source>
</reference>
<organism evidence="1 2">
    <name type="scientific">Brachionus plicatilis</name>
    <name type="common">Marine rotifer</name>
    <name type="synonym">Brachionus muelleri</name>
    <dbReference type="NCBI Taxonomy" id="10195"/>
    <lineage>
        <taxon>Eukaryota</taxon>
        <taxon>Metazoa</taxon>
        <taxon>Spiralia</taxon>
        <taxon>Gnathifera</taxon>
        <taxon>Rotifera</taxon>
        <taxon>Eurotatoria</taxon>
        <taxon>Monogononta</taxon>
        <taxon>Pseudotrocha</taxon>
        <taxon>Ploima</taxon>
        <taxon>Brachionidae</taxon>
        <taxon>Brachionus</taxon>
    </lineage>
</organism>
<dbReference type="Proteomes" id="UP000276133">
    <property type="component" value="Unassembled WGS sequence"/>
</dbReference>
<evidence type="ECO:0000313" key="1">
    <source>
        <dbReference type="EMBL" id="RNA17304.1"/>
    </source>
</evidence>
<gene>
    <name evidence="1" type="ORF">BpHYR1_044560</name>
</gene>
<dbReference type="AlphaFoldDB" id="A0A3M7R1R0"/>
<name>A0A3M7R1R0_BRAPC</name>
<proteinExistence type="predicted"/>
<sequence>MVNFFCTMSTIALNTNCFSEPWLEQFKNKIWHANIGCFTKHKSMLLLGQSCSMIMSMACRIFWTNVQL</sequence>
<accession>A0A3M7R1R0</accession>
<dbReference type="EMBL" id="REGN01004476">
    <property type="protein sequence ID" value="RNA17304.1"/>
    <property type="molecule type" value="Genomic_DNA"/>
</dbReference>
<protein>
    <submittedName>
        <fullName evidence="1">Uncharacterized protein</fullName>
    </submittedName>
</protein>
<comment type="caution">
    <text evidence="1">The sequence shown here is derived from an EMBL/GenBank/DDBJ whole genome shotgun (WGS) entry which is preliminary data.</text>
</comment>